<feature type="compositionally biased region" description="Basic and acidic residues" evidence="12">
    <location>
        <begin position="722"/>
        <end position="744"/>
    </location>
</feature>
<comment type="caution">
    <text evidence="11">Lacks conserved residue(s) required for the propagation of feature annotation.</text>
</comment>
<keyword evidence="7" id="KW-0524">Neurogenesis</keyword>
<accession>A0ABS2Y311</accession>
<keyword evidence="10" id="KW-0393">Immunoglobulin domain</keyword>
<dbReference type="SUPFAM" id="SSF103575">
    <property type="entry name" value="Plexin repeat"/>
    <property type="match status" value="1"/>
</dbReference>
<evidence type="ECO:0000256" key="7">
    <source>
        <dbReference type="ARBA" id="ARBA00022902"/>
    </source>
</evidence>
<keyword evidence="6" id="KW-0221">Differentiation</keyword>
<evidence type="ECO:0000259" key="13">
    <source>
        <dbReference type="PROSITE" id="PS51004"/>
    </source>
</evidence>
<dbReference type="InterPro" id="IPR036179">
    <property type="entry name" value="Ig-like_dom_sf"/>
</dbReference>
<keyword evidence="9" id="KW-0325">Glycoprotein</keyword>
<keyword evidence="4" id="KW-0964">Secreted</keyword>
<dbReference type="InterPro" id="IPR036352">
    <property type="entry name" value="Semap_dom_sf"/>
</dbReference>
<dbReference type="InterPro" id="IPR001627">
    <property type="entry name" value="Semap_dom"/>
</dbReference>
<feature type="non-terminal residue" evidence="14">
    <location>
        <position position="744"/>
    </location>
</feature>
<evidence type="ECO:0000256" key="8">
    <source>
        <dbReference type="ARBA" id="ARBA00023157"/>
    </source>
</evidence>
<sequence>SFTEMLDSNNLITFNGLANSSSYHTFLLDEEKGRLLVGAKDHILSFNLININKDYQKIVWPASPTRKDECKWAGKDILVSTCHSYKSNCLLINSLNLLFLQSCSFFVKLPPASSHYPVNIRHPTGNRLETSYFENGRGKSPYDPKLQSASLLIDGELYSGTAADFMGRDFAIFRTLGQHHPIRTEQHDSRWLNDPRFISTHLIPESDNPEDDKIYLFFRENAMDGEHSGKATHARIGQLCKNDFGGHRSLVNKWTTFLKARLICSVPGSNGIDTHFDELQDVFLMSSKDPKNPIIYAVFTTSSNIFKGSAVCMYSMSDVRRVFLGPYAHRDGPNYQWVPFQGRVPYPRPGTCPSKTFGGFDSTKDLPDDVITFARSHPAMYNPVHPISHRPIIIKTDVDYQFTQIVVDRVDAEDGQYDVLFIGTDVGTVLKVVSIPKETWRDLEEVLLEEMTVFREPVAITAMDISTKQQQLYLGSAIGVSQMPLHRCEVYGKACAECCLARDPYCAWDGTECSRYFPTSKRRTRRQDIRNGDPVTQCSDLQHHDELNGKGNLEERIIYGVENSSTFLECSPKSQRALVYWQFQKQNEDRKDEIKADDRFIRTEQGLLIRILQRQYSGIYYCQTIEHGFMQTLVKVILEVIDTEHLEELLHKDEDGEAAKPKEGHVIIPPNQKVWYRDFMSLINHPNLNTMDEFCEQVWKRDRKQRKQRPSNAQVNANKWKHIQENKKGRNRRTHELERSPRSV</sequence>
<comment type="caution">
    <text evidence="14">The sequence shown here is derived from an EMBL/GenBank/DDBJ whole genome shotgun (WGS) entry which is preliminary data.</text>
</comment>
<evidence type="ECO:0000256" key="2">
    <source>
        <dbReference type="ARBA" id="ARBA00009492"/>
    </source>
</evidence>
<evidence type="ECO:0000256" key="12">
    <source>
        <dbReference type="SAM" id="MobiDB-lite"/>
    </source>
</evidence>
<reference evidence="14" key="1">
    <citation type="journal article" date="2021" name="Cell">
        <title>Tracing the genetic footprints of vertebrate landing in non-teleost ray-finned fishes.</title>
        <authorList>
            <person name="Bi X."/>
            <person name="Wang K."/>
            <person name="Yang L."/>
            <person name="Pan H."/>
            <person name="Jiang H."/>
            <person name="Wei Q."/>
            <person name="Fang M."/>
            <person name="Yu H."/>
            <person name="Zhu C."/>
            <person name="Cai Y."/>
            <person name="He Y."/>
            <person name="Gan X."/>
            <person name="Zeng H."/>
            <person name="Yu D."/>
            <person name="Zhu Y."/>
            <person name="Jiang H."/>
            <person name="Qiu Q."/>
            <person name="Yang H."/>
            <person name="Zhang Y.E."/>
            <person name="Wang W."/>
            <person name="Zhu M."/>
            <person name="He S."/>
            <person name="Zhang G."/>
        </authorList>
    </citation>
    <scope>NUCLEOTIDE SEQUENCE</scope>
    <source>
        <strain evidence="14">Pddl_001</strain>
    </source>
</reference>
<dbReference type="Gene3D" id="2.130.10.10">
    <property type="entry name" value="YVTN repeat-like/Quinoprotein amine dehydrogenase"/>
    <property type="match status" value="1"/>
</dbReference>
<dbReference type="SMART" id="SM00423">
    <property type="entry name" value="PSI"/>
    <property type="match status" value="1"/>
</dbReference>
<keyword evidence="8" id="KW-1015">Disulfide bond</keyword>
<evidence type="ECO:0000313" key="15">
    <source>
        <dbReference type="Proteomes" id="UP001166093"/>
    </source>
</evidence>
<dbReference type="SMART" id="SM00630">
    <property type="entry name" value="Sema"/>
    <property type="match status" value="1"/>
</dbReference>
<keyword evidence="3" id="KW-0217">Developmental protein</keyword>
<gene>
    <name evidence="14" type="primary">Sema3a_1</name>
    <name evidence="14" type="ORF">GTO93_0001662</name>
</gene>
<dbReference type="Gene3D" id="2.60.40.10">
    <property type="entry name" value="Immunoglobulins"/>
    <property type="match status" value="1"/>
</dbReference>
<dbReference type="InterPro" id="IPR016201">
    <property type="entry name" value="PSI"/>
</dbReference>
<dbReference type="InterPro" id="IPR027231">
    <property type="entry name" value="Semaphorin"/>
</dbReference>
<keyword evidence="15" id="KW-1185">Reference proteome</keyword>
<dbReference type="InterPro" id="IPR013783">
    <property type="entry name" value="Ig-like_fold"/>
</dbReference>
<feature type="non-terminal residue" evidence="14">
    <location>
        <position position="1"/>
    </location>
</feature>
<dbReference type="PANTHER" id="PTHR11036:SF23">
    <property type="entry name" value="SEMAPHORIN-3A"/>
    <property type="match status" value="1"/>
</dbReference>
<evidence type="ECO:0000256" key="11">
    <source>
        <dbReference type="PROSITE-ProRule" id="PRU00352"/>
    </source>
</evidence>
<dbReference type="Pfam" id="PF18452">
    <property type="entry name" value="Ig_6"/>
    <property type="match status" value="1"/>
</dbReference>
<organism evidence="14 15">
    <name type="scientific">Polyodon spathula</name>
    <name type="common">North American paddlefish</name>
    <name type="synonym">Squalus spathula</name>
    <dbReference type="NCBI Taxonomy" id="7913"/>
    <lineage>
        <taxon>Eukaryota</taxon>
        <taxon>Metazoa</taxon>
        <taxon>Chordata</taxon>
        <taxon>Craniata</taxon>
        <taxon>Vertebrata</taxon>
        <taxon>Euteleostomi</taxon>
        <taxon>Actinopterygii</taxon>
        <taxon>Chondrostei</taxon>
        <taxon>Acipenseriformes</taxon>
        <taxon>Polyodontidae</taxon>
        <taxon>Polyodon</taxon>
    </lineage>
</organism>
<dbReference type="CDD" id="cd05871">
    <property type="entry name" value="Ig_Sema3"/>
    <property type="match status" value="1"/>
</dbReference>
<evidence type="ECO:0000256" key="6">
    <source>
        <dbReference type="ARBA" id="ARBA00022782"/>
    </source>
</evidence>
<dbReference type="PROSITE" id="PS51004">
    <property type="entry name" value="SEMA"/>
    <property type="match status" value="1"/>
</dbReference>
<dbReference type="Pfam" id="PF01403">
    <property type="entry name" value="Sema"/>
    <property type="match status" value="1"/>
</dbReference>
<dbReference type="Gene3D" id="3.30.1680.10">
    <property type="entry name" value="ligand-binding face of the semaphorins, domain 2"/>
    <property type="match status" value="1"/>
</dbReference>
<evidence type="ECO:0000256" key="1">
    <source>
        <dbReference type="ARBA" id="ARBA00004613"/>
    </source>
</evidence>
<dbReference type="PANTHER" id="PTHR11036">
    <property type="entry name" value="SEMAPHORIN"/>
    <property type="match status" value="1"/>
</dbReference>
<protein>
    <submittedName>
        <fullName evidence="14">SEM3A protein</fullName>
    </submittedName>
</protein>
<feature type="region of interest" description="Disordered" evidence="12">
    <location>
        <begin position="702"/>
        <end position="744"/>
    </location>
</feature>
<dbReference type="SUPFAM" id="SSF48726">
    <property type="entry name" value="Immunoglobulin"/>
    <property type="match status" value="1"/>
</dbReference>
<dbReference type="InterPro" id="IPR041416">
    <property type="entry name" value="IL-1RAcP-like_ig"/>
</dbReference>
<keyword evidence="5" id="KW-0732">Signal</keyword>
<name>A0ABS2Y311_POLSP</name>
<proteinExistence type="inferred from homology"/>
<evidence type="ECO:0000256" key="5">
    <source>
        <dbReference type="ARBA" id="ARBA00022729"/>
    </source>
</evidence>
<evidence type="ECO:0000256" key="9">
    <source>
        <dbReference type="ARBA" id="ARBA00023180"/>
    </source>
</evidence>
<evidence type="ECO:0000256" key="10">
    <source>
        <dbReference type="ARBA" id="ARBA00023319"/>
    </source>
</evidence>
<evidence type="ECO:0000256" key="4">
    <source>
        <dbReference type="ARBA" id="ARBA00022525"/>
    </source>
</evidence>
<feature type="domain" description="Sema" evidence="13">
    <location>
        <begin position="1"/>
        <end position="485"/>
    </location>
</feature>
<dbReference type="EMBL" id="JAAWVQ010102289">
    <property type="protein sequence ID" value="MBN3280818.1"/>
    <property type="molecule type" value="Genomic_DNA"/>
</dbReference>
<dbReference type="InterPro" id="IPR015943">
    <property type="entry name" value="WD40/YVTN_repeat-like_dom_sf"/>
</dbReference>
<evidence type="ECO:0000313" key="14">
    <source>
        <dbReference type="EMBL" id="MBN3280818.1"/>
    </source>
</evidence>
<dbReference type="SUPFAM" id="SSF101912">
    <property type="entry name" value="Sema domain"/>
    <property type="match status" value="1"/>
</dbReference>
<comment type="subcellular location">
    <subcellularLocation>
        <location evidence="1">Secreted</location>
    </subcellularLocation>
</comment>
<comment type="similarity">
    <text evidence="2">Belongs to the semaphorin family.</text>
</comment>
<dbReference type="Proteomes" id="UP001166093">
    <property type="component" value="Unassembled WGS sequence"/>
</dbReference>
<evidence type="ECO:0000256" key="3">
    <source>
        <dbReference type="ARBA" id="ARBA00022473"/>
    </source>
</evidence>